<dbReference type="SUPFAM" id="SSF46785">
    <property type="entry name" value="Winged helix' DNA-binding domain"/>
    <property type="match status" value="1"/>
</dbReference>
<evidence type="ECO:0000256" key="4">
    <source>
        <dbReference type="ARBA" id="ARBA00023163"/>
    </source>
</evidence>
<dbReference type="Proteomes" id="UP001607125">
    <property type="component" value="Unassembled WGS sequence"/>
</dbReference>
<dbReference type="InterPro" id="IPR050389">
    <property type="entry name" value="LysR-type_TF"/>
</dbReference>
<dbReference type="PROSITE" id="PS50931">
    <property type="entry name" value="HTH_LYSR"/>
    <property type="match status" value="1"/>
</dbReference>
<comment type="caution">
    <text evidence="6">The sequence shown here is derived from an EMBL/GenBank/DDBJ whole genome shotgun (WGS) entry which is preliminary data.</text>
</comment>
<evidence type="ECO:0000256" key="2">
    <source>
        <dbReference type="ARBA" id="ARBA00023015"/>
    </source>
</evidence>
<name>A0ABW7IQZ7_9VIBR</name>
<dbReference type="InterPro" id="IPR005119">
    <property type="entry name" value="LysR_subst-bd"/>
</dbReference>
<dbReference type="InterPro" id="IPR036388">
    <property type="entry name" value="WH-like_DNA-bd_sf"/>
</dbReference>
<keyword evidence="4" id="KW-0804">Transcription</keyword>
<organism evidence="6 7">
    <name type="scientific">Vibrio barjaei</name>
    <dbReference type="NCBI Taxonomy" id="1676683"/>
    <lineage>
        <taxon>Bacteria</taxon>
        <taxon>Pseudomonadati</taxon>
        <taxon>Pseudomonadota</taxon>
        <taxon>Gammaproteobacteria</taxon>
        <taxon>Vibrionales</taxon>
        <taxon>Vibrionaceae</taxon>
        <taxon>Vibrio</taxon>
    </lineage>
</organism>
<dbReference type="PANTHER" id="PTHR30118:SF6">
    <property type="entry name" value="HTH-TYPE TRANSCRIPTIONAL REGULATOR LEUO"/>
    <property type="match status" value="1"/>
</dbReference>
<keyword evidence="7" id="KW-1185">Reference proteome</keyword>
<evidence type="ECO:0000259" key="5">
    <source>
        <dbReference type="PROSITE" id="PS50931"/>
    </source>
</evidence>
<dbReference type="RefSeq" id="WP_394630416.1">
    <property type="nucleotide sequence ID" value="NZ_JBIHSF010000011.1"/>
</dbReference>
<accession>A0ABW7IQZ7</accession>
<comment type="similarity">
    <text evidence="1">Belongs to the LysR transcriptional regulatory family.</text>
</comment>
<proteinExistence type="inferred from homology"/>
<protein>
    <submittedName>
        <fullName evidence="6">LysR family transcriptional regulator</fullName>
    </submittedName>
</protein>
<evidence type="ECO:0000256" key="3">
    <source>
        <dbReference type="ARBA" id="ARBA00023125"/>
    </source>
</evidence>
<sequence length="300" mass="33822">MDFSKFDLNLFKVFAKVMETGSYADASEALDVSPPAISLAMGRLQKTLGAELFTRGSSTVQPTAAAIALYDHIRTELLTFESVINSFDTFDPASSTKQFSICIPEEFHTLLLQELPSSNNSNLTHSLLEQVQNESHGISLLRNRSIDLVIDSFVLDDKSLQHELLFEDDIVIVVANSHSHSKTGFSLQDYQTLPQSVLSLRRNNNLALELFFNKRLEIKRNIVNEASSMLANMMVVSGTQLFCHTTRSLAERYQQTLGLSILSAPIELKRIPFYMQWHKTNTSSPAHLWLRERVRALLKT</sequence>
<reference evidence="6 7" key="1">
    <citation type="submission" date="2024-10" db="EMBL/GenBank/DDBJ databases">
        <authorList>
            <person name="Yibar A."/>
            <person name="Saticioglu I.B."/>
            <person name="Duman M."/>
            <person name="Ajmi N."/>
            <person name="Gurler F."/>
            <person name="Ay H."/>
            <person name="Onuk E."/>
            <person name="Guler S."/>
            <person name="Romalde J.L."/>
        </authorList>
    </citation>
    <scope>NUCLEOTIDE SEQUENCE [LARGE SCALE GENOMIC DNA]</scope>
    <source>
        <strain evidence="6 7">1-TCBS-B</strain>
    </source>
</reference>
<evidence type="ECO:0000313" key="7">
    <source>
        <dbReference type="Proteomes" id="UP001607125"/>
    </source>
</evidence>
<dbReference type="Gene3D" id="3.40.190.10">
    <property type="entry name" value="Periplasmic binding protein-like II"/>
    <property type="match status" value="2"/>
</dbReference>
<keyword evidence="3" id="KW-0238">DNA-binding</keyword>
<dbReference type="Pfam" id="PF03466">
    <property type="entry name" value="LysR_substrate"/>
    <property type="match status" value="1"/>
</dbReference>
<dbReference type="InterPro" id="IPR036390">
    <property type="entry name" value="WH_DNA-bd_sf"/>
</dbReference>
<keyword evidence="2" id="KW-0805">Transcription regulation</keyword>
<feature type="domain" description="HTH lysR-type" evidence="5">
    <location>
        <begin position="6"/>
        <end position="63"/>
    </location>
</feature>
<dbReference type="EMBL" id="JBIHSF010000011">
    <property type="protein sequence ID" value="MFH0263826.1"/>
    <property type="molecule type" value="Genomic_DNA"/>
</dbReference>
<gene>
    <name evidence="6" type="ORF">ACGRH2_25800</name>
</gene>
<evidence type="ECO:0000313" key="6">
    <source>
        <dbReference type="EMBL" id="MFH0263826.1"/>
    </source>
</evidence>
<evidence type="ECO:0000256" key="1">
    <source>
        <dbReference type="ARBA" id="ARBA00009437"/>
    </source>
</evidence>
<dbReference type="Gene3D" id="1.10.10.10">
    <property type="entry name" value="Winged helix-like DNA-binding domain superfamily/Winged helix DNA-binding domain"/>
    <property type="match status" value="1"/>
</dbReference>
<dbReference type="InterPro" id="IPR000847">
    <property type="entry name" value="LysR_HTH_N"/>
</dbReference>
<dbReference type="Pfam" id="PF00126">
    <property type="entry name" value="HTH_1"/>
    <property type="match status" value="1"/>
</dbReference>
<dbReference type="PANTHER" id="PTHR30118">
    <property type="entry name" value="HTH-TYPE TRANSCRIPTIONAL REGULATOR LEUO-RELATED"/>
    <property type="match status" value="1"/>
</dbReference>
<dbReference type="SUPFAM" id="SSF53850">
    <property type="entry name" value="Periplasmic binding protein-like II"/>
    <property type="match status" value="1"/>
</dbReference>